<reference evidence="2" key="1">
    <citation type="submission" date="2020-10" db="EMBL/GenBank/DDBJ databases">
        <authorList>
            <person name="Gilroy R."/>
        </authorList>
    </citation>
    <scope>NUCLEOTIDE SEQUENCE</scope>
    <source>
        <strain evidence="2">CHK178-757</strain>
    </source>
</reference>
<evidence type="ECO:0000313" key="3">
    <source>
        <dbReference type="Proteomes" id="UP000823927"/>
    </source>
</evidence>
<gene>
    <name evidence="2" type="ORF">IAB46_05055</name>
</gene>
<comment type="caution">
    <text evidence="2">The sequence shown here is derived from an EMBL/GenBank/DDBJ whole genome shotgun (WGS) entry which is preliminary data.</text>
</comment>
<dbReference type="Proteomes" id="UP000823927">
    <property type="component" value="Unassembled WGS sequence"/>
</dbReference>
<dbReference type="SMART" id="SM01078">
    <property type="entry name" value="CGGC"/>
    <property type="match status" value="1"/>
</dbReference>
<sequence length="84" mass="9542">MKLGIIRCMQTEDYCPGSLDFHTIRNRKGAFEGEDDIQLIGFINCGGCPAGSCPYKRRLPGESGISKYNMDTFTYHLIRHFFTT</sequence>
<protein>
    <submittedName>
        <fullName evidence="2">CGGC domain-containing protein</fullName>
    </submittedName>
</protein>
<evidence type="ECO:0000259" key="1">
    <source>
        <dbReference type="SMART" id="SM01078"/>
    </source>
</evidence>
<reference evidence="2" key="2">
    <citation type="journal article" date="2021" name="PeerJ">
        <title>Extensive microbial diversity within the chicken gut microbiome revealed by metagenomics and culture.</title>
        <authorList>
            <person name="Gilroy R."/>
            <person name="Ravi A."/>
            <person name="Getino M."/>
            <person name="Pursley I."/>
            <person name="Horton D.L."/>
            <person name="Alikhan N.F."/>
            <person name="Baker D."/>
            <person name="Gharbi K."/>
            <person name="Hall N."/>
            <person name="Watson M."/>
            <person name="Adriaenssens E.M."/>
            <person name="Foster-Nyarko E."/>
            <person name="Jarju S."/>
            <person name="Secka A."/>
            <person name="Antonio M."/>
            <person name="Oren A."/>
            <person name="Chaudhuri R.R."/>
            <person name="La Ragione R."/>
            <person name="Hildebrand F."/>
            <person name="Pallen M.J."/>
        </authorList>
    </citation>
    <scope>NUCLEOTIDE SEQUENCE</scope>
    <source>
        <strain evidence="2">CHK178-757</strain>
    </source>
</reference>
<dbReference type="AlphaFoldDB" id="A0A9D1F4L8"/>
<evidence type="ECO:0000313" key="2">
    <source>
        <dbReference type="EMBL" id="HIS46927.1"/>
    </source>
</evidence>
<name>A0A9D1F4L8_9FIRM</name>
<dbReference type="EMBL" id="DVIT01000019">
    <property type="protein sequence ID" value="HIS46927.1"/>
    <property type="molecule type" value="Genomic_DNA"/>
</dbReference>
<proteinExistence type="predicted"/>
<dbReference type="Pfam" id="PF08821">
    <property type="entry name" value="CGGC"/>
    <property type="match status" value="1"/>
</dbReference>
<dbReference type="InterPro" id="IPR014925">
    <property type="entry name" value="CGGC_dom"/>
</dbReference>
<organism evidence="2 3">
    <name type="scientific">Candidatus Scybalocola faecigallinarum</name>
    <dbReference type="NCBI Taxonomy" id="2840941"/>
    <lineage>
        <taxon>Bacteria</taxon>
        <taxon>Bacillati</taxon>
        <taxon>Bacillota</taxon>
        <taxon>Clostridia</taxon>
        <taxon>Lachnospirales</taxon>
        <taxon>Lachnospiraceae</taxon>
        <taxon>Lachnospiraceae incertae sedis</taxon>
        <taxon>Candidatus Scybalocola (ex Gilroy et al. 2021)</taxon>
    </lineage>
</organism>
<feature type="domain" description="CGGC" evidence="1">
    <location>
        <begin position="2"/>
        <end position="75"/>
    </location>
</feature>
<accession>A0A9D1F4L8</accession>